<keyword evidence="2" id="KW-1185">Reference proteome</keyword>
<evidence type="ECO:0000313" key="2">
    <source>
        <dbReference type="Proteomes" id="UP000620127"/>
    </source>
</evidence>
<dbReference type="Proteomes" id="UP000620127">
    <property type="component" value="Unassembled WGS sequence"/>
</dbReference>
<organism evidence="1 2">
    <name type="scientific">Undibacterium macrobrachii</name>
    <dbReference type="NCBI Taxonomy" id="1119058"/>
    <lineage>
        <taxon>Bacteria</taxon>
        <taxon>Pseudomonadati</taxon>
        <taxon>Pseudomonadota</taxon>
        <taxon>Betaproteobacteria</taxon>
        <taxon>Burkholderiales</taxon>
        <taxon>Oxalobacteraceae</taxon>
        <taxon>Undibacterium</taxon>
    </lineage>
</organism>
<accession>A0ABQ2XHC2</accession>
<dbReference type="EMBL" id="BMYT01000004">
    <property type="protein sequence ID" value="GGX17623.1"/>
    <property type="molecule type" value="Genomic_DNA"/>
</dbReference>
<comment type="caution">
    <text evidence="1">The sequence shown here is derived from an EMBL/GenBank/DDBJ whole genome shotgun (WGS) entry which is preliminary data.</text>
</comment>
<evidence type="ECO:0000313" key="1">
    <source>
        <dbReference type="EMBL" id="GGX17623.1"/>
    </source>
</evidence>
<gene>
    <name evidence="1" type="ORF">GCM10011282_24620</name>
</gene>
<protein>
    <submittedName>
        <fullName evidence="1">Uncharacterized protein</fullName>
    </submittedName>
</protein>
<proteinExistence type="predicted"/>
<name>A0ABQ2XHC2_9BURK</name>
<reference evidence="2" key="1">
    <citation type="journal article" date="2019" name="Int. J. Syst. Evol. Microbiol.">
        <title>The Global Catalogue of Microorganisms (GCM) 10K type strain sequencing project: providing services to taxonomists for standard genome sequencing and annotation.</title>
        <authorList>
            <consortium name="The Broad Institute Genomics Platform"/>
            <consortium name="The Broad Institute Genome Sequencing Center for Infectious Disease"/>
            <person name="Wu L."/>
            <person name="Ma J."/>
        </authorList>
    </citation>
    <scope>NUCLEOTIDE SEQUENCE [LARGE SCALE GENOMIC DNA]</scope>
    <source>
        <strain evidence="2">KCTC 23916</strain>
    </source>
</reference>
<sequence length="106" mass="11838">MYFRGDPGFPKSRGPVENSGFNIVLSGSHGGAIEKQAREALSYIRKHKNDLMLIKSMKFKFSVIDFGLYDLATEDRPWPSYRLPAAFIEAAGELGFEITLSFYGAP</sequence>